<evidence type="ECO:0000313" key="2">
    <source>
        <dbReference type="EMBL" id="KAK1421723.1"/>
    </source>
</evidence>
<sequence>MDNPNFVKPHVKSPLVPMQKTTDYSPKNTFNEGTGGPSLKGGGSYNGCSSISNDHLFRKRPRRRSPGFLVALILAQPNLSLYLTDGPHNQLFHPISFLRASSALDTHIKSQMPLDFFDKSSEQRVLEEGEIPMGHDNDVLDIPSEENPLETETAATIQIGYKVGLGDLSGMAPHIQKIIEGEVSSTVFQ</sequence>
<evidence type="ECO:0000313" key="3">
    <source>
        <dbReference type="Proteomes" id="UP001229421"/>
    </source>
</evidence>
<feature type="region of interest" description="Disordered" evidence="1">
    <location>
        <begin position="1"/>
        <end position="45"/>
    </location>
</feature>
<organism evidence="2 3">
    <name type="scientific">Tagetes erecta</name>
    <name type="common">African marigold</name>
    <dbReference type="NCBI Taxonomy" id="13708"/>
    <lineage>
        <taxon>Eukaryota</taxon>
        <taxon>Viridiplantae</taxon>
        <taxon>Streptophyta</taxon>
        <taxon>Embryophyta</taxon>
        <taxon>Tracheophyta</taxon>
        <taxon>Spermatophyta</taxon>
        <taxon>Magnoliopsida</taxon>
        <taxon>eudicotyledons</taxon>
        <taxon>Gunneridae</taxon>
        <taxon>Pentapetalae</taxon>
        <taxon>asterids</taxon>
        <taxon>campanulids</taxon>
        <taxon>Asterales</taxon>
        <taxon>Asteraceae</taxon>
        <taxon>Asteroideae</taxon>
        <taxon>Heliantheae alliance</taxon>
        <taxon>Tageteae</taxon>
        <taxon>Tagetes</taxon>
    </lineage>
</organism>
<comment type="caution">
    <text evidence="2">The sequence shown here is derived from an EMBL/GenBank/DDBJ whole genome shotgun (WGS) entry which is preliminary data.</text>
</comment>
<evidence type="ECO:0000256" key="1">
    <source>
        <dbReference type="SAM" id="MobiDB-lite"/>
    </source>
</evidence>
<dbReference type="AlphaFoldDB" id="A0AAD8KFA2"/>
<accession>A0AAD8KFA2</accession>
<feature type="compositionally biased region" description="Polar residues" evidence="1">
    <location>
        <begin position="19"/>
        <end position="32"/>
    </location>
</feature>
<gene>
    <name evidence="2" type="ORF">QVD17_24286</name>
</gene>
<reference evidence="2" key="1">
    <citation type="journal article" date="2023" name="bioRxiv">
        <title>Improved chromosome-level genome assembly for marigold (Tagetes erecta).</title>
        <authorList>
            <person name="Jiang F."/>
            <person name="Yuan L."/>
            <person name="Wang S."/>
            <person name="Wang H."/>
            <person name="Xu D."/>
            <person name="Wang A."/>
            <person name="Fan W."/>
        </authorList>
    </citation>
    <scope>NUCLEOTIDE SEQUENCE</scope>
    <source>
        <strain evidence="2">WSJ</strain>
        <tissue evidence="2">Leaf</tissue>
    </source>
</reference>
<protein>
    <submittedName>
        <fullName evidence="2">Uncharacterized protein</fullName>
    </submittedName>
</protein>
<feature type="compositionally biased region" description="Gly residues" evidence="1">
    <location>
        <begin position="33"/>
        <end position="45"/>
    </location>
</feature>
<keyword evidence="3" id="KW-1185">Reference proteome</keyword>
<name>A0AAD8KFA2_TARER</name>
<dbReference type="EMBL" id="JAUHHV010000006">
    <property type="protein sequence ID" value="KAK1421723.1"/>
    <property type="molecule type" value="Genomic_DNA"/>
</dbReference>
<proteinExistence type="predicted"/>
<dbReference type="Proteomes" id="UP001229421">
    <property type="component" value="Unassembled WGS sequence"/>
</dbReference>